<feature type="non-terminal residue" evidence="6">
    <location>
        <position position="145"/>
    </location>
</feature>
<dbReference type="EC" id="2.5.1.87" evidence="2"/>
<evidence type="ECO:0000256" key="3">
    <source>
        <dbReference type="ARBA" id="ARBA00022679"/>
    </source>
</evidence>
<dbReference type="EMBL" id="ABJB010847657">
    <property type="status" value="NOT_ANNOTATED_CDS"/>
    <property type="molecule type" value="Genomic_DNA"/>
</dbReference>
<evidence type="ECO:0000313" key="7">
    <source>
        <dbReference type="EnsemblMetazoa" id="ISCW006987-PA"/>
    </source>
</evidence>
<accession>B7PSX7</accession>
<dbReference type="EMBL" id="DS781562">
    <property type="protein sequence ID" value="EEC09699.1"/>
    <property type="molecule type" value="Genomic_DNA"/>
</dbReference>
<reference evidence="6 8" key="1">
    <citation type="submission" date="2008-03" db="EMBL/GenBank/DDBJ databases">
        <title>Annotation of Ixodes scapularis.</title>
        <authorList>
            <consortium name="Ixodes scapularis Genome Project Consortium"/>
            <person name="Caler E."/>
            <person name="Hannick L.I."/>
            <person name="Bidwell S."/>
            <person name="Joardar V."/>
            <person name="Thiagarajan M."/>
            <person name="Amedeo P."/>
            <person name="Galinsky K.J."/>
            <person name="Schobel S."/>
            <person name="Inman J."/>
            <person name="Hostetler J."/>
            <person name="Miller J."/>
            <person name="Hammond M."/>
            <person name="Megy K."/>
            <person name="Lawson D."/>
            <person name="Kodira C."/>
            <person name="Sutton G."/>
            <person name="Meyer J."/>
            <person name="Hill C.A."/>
            <person name="Birren B."/>
            <person name="Nene V."/>
            <person name="Collins F."/>
            <person name="Alarcon-Chaidez F."/>
            <person name="Wikel S."/>
            <person name="Strausberg R."/>
        </authorList>
    </citation>
    <scope>NUCLEOTIDE SEQUENCE [LARGE SCALE GENOMIC DNA]</scope>
    <source>
        <strain evidence="8">Wikel</strain>
        <strain evidence="6">Wikel colony</strain>
    </source>
</reference>
<dbReference type="InterPro" id="IPR001441">
    <property type="entry name" value="UPP_synth-like"/>
</dbReference>
<feature type="signal peptide" evidence="5">
    <location>
        <begin position="1"/>
        <end position="29"/>
    </location>
</feature>
<comment type="similarity">
    <text evidence="1">Belongs to the UPP synthase family.</text>
</comment>
<reference evidence="7" key="2">
    <citation type="submission" date="2020-05" db="UniProtKB">
        <authorList>
            <consortium name="EnsemblMetazoa"/>
        </authorList>
    </citation>
    <scope>IDENTIFICATION</scope>
    <source>
        <strain evidence="7">wikel</strain>
    </source>
</reference>
<dbReference type="AlphaFoldDB" id="B7PSX7"/>
<dbReference type="Proteomes" id="UP000001555">
    <property type="component" value="Unassembled WGS sequence"/>
</dbReference>
<keyword evidence="3 6" id="KW-0808">Transferase</keyword>
<keyword evidence="8" id="KW-1185">Reference proteome</keyword>
<evidence type="ECO:0000313" key="8">
    <source>
        <dbReference type="Proteomes" id="UP000001555"/>
    </source>
</evidence>
<dbReference type="VEuPathDB" id="VectorBase:ISCI006987"/>
<dbReference type="PANTHER" id="PTHR10291:SF43">
    <property type="entry name" value="DEHYDRODOLICHYL DIPHOSPHATE SYNTHASE COMPLEX SUBUNIT DHDDS"/>
    <property type="match status" value="1"/>
</dbReference>
<feature type="chain" id="PRO_5010959800" description="ditrans,polycis-polyprenyl diphosphate synthase [(2E,6E)-farnesyldiphosphate specific]" evidence="5">
    <location>
        <begin position="30"/>
        <end position="145"/>
    </location>
</feature>
<gene>
    <name evidence="6" type="ORF">IscW_ISCW006987</name>
</gene>
<dbReference type="OrthoDB" id="4173905at2759"/>
<dbReference type="GO" id="GO:0045547">
    <property type="term" value="F:ditrans,polycis-polyprenyl diphosphate synthase [(2E,6E)-farnesyl diphosphate specific] activity"/>
    <property type="evidence" value="ECO:0007669"/>
    <property type="project" value="UniProtKB-EC"/>
</dbReference>
<evidence type="ECO:0000256" key="2">
    <source>
        <dbReference type="ARBA" id="ARBA00012596"/>
    </source>
</evidence>
<organism>
    <name type="scientific">Ixodes scapularis</name>
    <name type="common">Black-legged tick</name>
    <name type="synonym">Deer tick</name>
    <dbReference type="NCBI Taxonomy" id="6945"/>
    <lineage>
        <taxon>Eukaryota</taxon>
        <taxon>Metazoa</taxon>
        <taxon>Ecdysozoa</taxon>
        <taxon>Arthropoda</taxon>
        <taxon>Chelicerata</taxon>
        <taxon>Arachnida</taxon>
        <taxon>Acari</taxon>
        <taxon>Parasitiformes</taxon>
        <taxon>Ixodida</taxon>
        <taxon>Ixodoidea</taxon>
        <taxon>Ixodidae</taxon>
        <taxon>Ixodinae</taxon>
        <taxon>Ixodes</taxon>
    </lineage>
</organism>
<dbReference type="EMBL" id="ABJB010061000">
    <property type="status" value="NOT_ANNOTATED_CDS"/>
    <property type="molecule type" value="Genomic_DNA"/>
</dbReference>
<evidence type="ECO:0000256" key="1">
    <source>
        <dbReference type="ARBA" id="ARBA00005432"/>
    </source>
</evidence>
<name>B7PSX7_IXOSC</name>
<dbReference type="InterPro" id="IPR036424">
    <property type="entry name" value="UPP_synth-like_sf"/>
</dbReference>
<evidence type="ECO:0000313" key="6">
    <source>
        <dbReference type="EMBL" id="EEC09699.1"/>
    </source>
</evidence>
<dbReference type="VEuPathDB" id="VectorBase:ISCW006987"/>
<dbReference type="EnsemblMetazoa" id="ISCW006987-RA">
    <property type="protein sequence ID" value="ISCW006987-PA"/>
    <property type="gene ID" value="ISCW006987"/>
</dbReference>
<dbReference type="SUPFAM" id="SSF64005">
    <property type="entry name" value="Undecaprenyl diphosphate synthase"/>
    <property type="match status" value="1"/>
</dbReference>
<protein>
    <recommendedName>
        <fullName evidence="2">ditrans,polycis-polyprenyl diphosphate synthase [(2E,6E)-farnesyldiphosphate specific]</fullName>
        <ecNumber evidence="2">2.5.1.87</ecNumber>
    </recommendedName>
</protein>
<evidence type="ECO:0000256" key="5">
    <source>
        <dbReference type="SAM" id="SignalP"/>
    </source>
</evidence>
<dbReference type="PANTHER" id="PTHR10291">
    <property type="entry name" value="DEHYDRODOLICHYL DIPHOSPHATE SYNTHASE FAMILY MEMBER"/>
    <property type="match status" value="1"/>
</dbReference>
<dbReference type="VEuPathDB" id="VectorBase:ISCP_029930"/>
<evidence type="ECO:0000256" key="4">
    <source>
        <dbReference type="ARBA" id="ARBA00047353"/>
    </source>
</evidence>
<dbReference type="Pfam" id="PF01255">
    <property type="entry name" value="Prenyltransf"/>
    <property type="match status" value="1"/>
</dbReference>
<dbReference type="PaxDb" id="6945-B7PSX7"/>
<sequence>PAFGDIGLPWYLRLLGWLLSLAETPHTVAVIPDGNRRYARAKGRSIHEGHNEGLSQLEKATAAPSFGIRRLVTFLLSVNNFNRTEEEKSHLYALISSTLRNICKSCMRYRERGQRVRCVGDLEMLPRDIQRHAADAELSTRHNRQ</sequence>
<dbReference type="FunFam" id="3.40.1180.10:FF:000031">
    <property type="entry name" value="Cis-prenyltransferase, putative"/>
    <property type="match status" value="1"/>
</dbReference>
<dbReference type="STRING" id="6945.B7PSX7"/>
<feature type="non-terminal residue" evidence="6">
    <location>
        <position position="1"/>
    </location>
</feature>
<dbReference type="HOGENOM" id="CLU_1849179_0_0_1"/>
<dbReference type="EMBL" id="ABJB010265066">
    <property type="status" value="NOT_ANNOTATED_CDS"/>
    <property type="molecule type" value="Genomic_DNA"/>
</dbReference>
<comment type="catalytic activity">
    <reaction evidence="4">
        <text>n isopentenyl diphosphate + (2E,6E)-farnesyl diphosphate = a di-trans,poly-cis-polyprenyl diphosphate + n diphosphate</text>
        <dbReference type="Rhea" id="RHEA:53008"/>
        <dbReference type="Rhea" id="RHEA-COMP:19494"/>
        <dbReference type="ChEBI" id="CHEBI:33019"/>
        <dbReference type="ChEBI" id="CHEBI:128769"/>
        <dbReference type="ChEBI" id="CHEBI:136960"/>
        <dbReference type="ChEBI" id="CHEBI:175763"/>
        <dbReference type="EC" id="2.5.1.87"/>
    </reaction>
</comment>
<keyword evidence="5" id="KW-0732">Signal</keyword>
<proteinExistence type="inferred from homology"/>
<dbReference type="Gene3D" id="3.40.1180.10">
    <property type="entry name" value="Decaprenyl diphosphate synthase-like"/>
    <property type="match status" value="1"/>
</dbReference>